<dbReference type="GO" id="GO:0045504">
    <property type="term" value="F:dynein heavy chain binding"/>
    <property type="evidence" value="ECO:0007669"/>
    <property type="project" value="TreeGrafter"/>
</dbReference>
<evidence type="ECO:0000256" key="1">
    <source>
        <dbReference type="ARBA" id="ARBA00004496"/>
    </source>
</evidence>
<keyword evidence="2" id="KW-0963">Cytoplasm</keyword>
<name>A0A9W8E2L6_9FUNG</name>
<dbReference type="InterPro" id="IPR036322">
    <property type="entry name" value="WD40_repeat_dom_sf"/>
</dbReference>
<dbReference type="Pfam" id="PF00400">
    <property type="entry name" value="WD40"/>
    <property type="match status" value="1"/>
</dbReference>
<dbReference type="FunFam" id="2.130.10.10:FF:000414">
    <property type="entry name" value="Cytoplasmic dynein intermediate chain"/>
    <property type="match status" value="1"/>
</dbReference>
<dbReference type="FunFam" id="2.130.10.10:FF:001070">
    <property type="entry name" value="Dynein intermediate chain, cytosolic"/>
    <property type="match status" value="1"/>
</dbReference>
<dbReference type="GO" id="GO:0005737">
    <property type="term" value="C:cytoplasm"/>
    <property type="evidence" value="ECO:0007669"/>
    <property type="project" value="UniProtKB-SubCell"/>
</dbReference>
<gene>
    <name evidence="6" type="ORF">IWQ60_000668</name>
</gene>
<dbReference type="SMART" id="SM00320">
    <property type="entry name" value="WD40"/>
    <property type="match status" value="5"/>
</dbReference>
<dbReference type="PANTHER" id="PTHR12442:SF22">
    <property type="entry name" value="CYTOPLASMIC DYNEIN 1 INTERMEDIATE CHAIN-RELATED"/>
    <property type="match status" value="1"/>
</dbReference>
<protein>
    <recommendedName>
        <fullName evidence="8">Dynein intermediate chain</fullName>
    </recommendedName>
</protein>
<dbReference type="InterPro" id="IPR001680">
    <property type="entry name" value="WD40_rpt"/>
</dbReference>
<feature type="compositionally biased region" description="Polar residues" evidence="5">
    <location>
        <begin position="73"/>
        <end position="88"/>
    </location>
</feature>
<feature type="region of interest" description="Disordered" evidence="5">
    <location>
        <begin position="172"/>
        <end position="210"/>
    </location>
</feature>
<reference evidence="6" key="1">
    <citation type="submission" date="2022-07" db="EMBL/GenBank/DDBJ databases">
        <title>Phylogenomic reconstructions and comparative analyses of Kickxellomycotina fungi.</title>
        <authorList>
            <person name="Reynolds N.K."/>
            <person name="Stajich J.E."/>
            <person name="Barry K."/>
            <person name="Grigoriev I.V."/>
            <person name="Crous P."/>
            <person name="Smith M.E."/>
        </authorList>
    </citation>
    <scope>NUCLEOTIDE SEQUENCE</scope>
    <source>
        <strain evidence="6">RSA 861</strain>
    </source>
</reference>
<evidence type="ECO:0000256" key="2">
    <source>
        <dbReference type="ARBA" id="ARBA00022490"/>
    </source>
</evidence>
<dbReference type="PANTHER" id="PTHR12442">
    <property type="entry name" value="DYNEIN INTERMEDIATE CHAIN"/>
    <property type="match status" value="1"/>
</dbReference>
<dbReference type="InterPro" id="IPR015943">
    <property type="entry name" value="WD40/YVTN_repeat-like_dom_sf"/>
</dbReference>
<sequence>MADRREEILRKQQRLAEIRRMREERRQALLTNRPGQAAAAPGASTRPSAPGAAGRQDIDDLVASLVGERRGSLSPTRSRAPSISQTLAESGRSYSAADAMRSGSVSPIGEELVPGAAAAPAPAAPPAQPVIPEFSTFDAVILDLPPKERLAYSKESQTVDVAPETFVIPEEEIERRVQEQREKDEKARHQAEEQERKRQEELAKQRQRIKQLSEDEKLTIEQSSEFTDFIDHSSRLVERALNETYDFMTDYTIGQQGEVEDGASDQIKLYCCFADERRTKNRSVTDVAWSKKFPELLASSYNRNPLAVNEPDGLACVWNVHLKDRPEFVFHSQSDLLRVAFSDFHPNLLVGGSYAGQILLWDTRAKSEPVLKTPLSAAGHTHPVYSLEMVGTQNAHNLVTASTDGVVCTWQLDMLAQPQELLELIHPSHPRTDEVAPTAMGFPDGETDVCWIGTEEGNVYQVNRHDRADSKAGLNVHEVYRGHGGPVTGLHFHPLFGPVDYTDLFLTCSVDWTVKLWRARSPSKPSIAGHRTTPLHSFEAADDYVYDVKWSPLHPAVFGSVDGAGRFDLWNLNVDTEVPVLSTPVGTGRALNRLAWDKTGRRTALGSVDGNVYVYEMGDLVVPKSHDFAAFQRTVQDLAAPANNATTSGIPNGSSVAVAGTSMGLVGGLAERAYD</sequence>
<dbReference type="Gene3D" id="2.130.10.10">
    <property type="entry name" value="YVTN repeat-like/Quinoprotein amine dehydrogenase"/>
    <property type="match status" value="2"/>
</dbReference>
<keyword evidence="3" id="KW-0853">WD repeat</keyword>
<dbReference type="AlphaFoldDB" id="A0A9W8E2L6"/>
<dbReference type="InterPro" id="IPR050687">
    <property type="entry name" value="Dynein_IC"/>
</dbReference>
<keyword evidence="4" id="KW-0677">Repeat</keyword>
<dbReference type="OrthoDB" id="366230at2759"/>
<evidence type="ECO:0000256" key="3">
    <source>
        <dbReference type="ARBA" id="ARBA00022574"/>
    </source>
</evidence>
<comment type="caution">
    <text evidence="6">The sequence shown here is derived from an EMBL/GenBank/DDBJ whole genome shotgun (WGS) entry which is preliminary data.</text>
</comment>
<evidence type="ECO:0000313" key="7">
    <source>
        <dbReference type="Proteomes" id="UP001150569"/>
    </source>
</evidence>
<dbReference type="Proteomes" id="UP001150569">
    <property type="component" value="Unassembled WGS sequence"/>
</dbReference>
<comment type="subcellular location">
    <subcellularLocation>
        <location evidence="1">Cytoplasm</location>
    </subcellularLocation>
</comment>
<evidence type="ECO:0000256" key="5">
    <source>
        <dbReference type="SAM" id="MobiDB-lite"/>
    </source>
</evidence>
<feature type="compositionally biased region" description="Basic and acidic residues" evidence="5">
    <location>
        <begin position="173"/>
        <end position="204"/>
    </location>
</feature>
<organism evidence="6 7">
    <name type="scientific">Tieghemiomyces parasiticus</name>
    <dbReference type="NCBI Taxonomy" id="78921"/>
    <lineage>
        <taxon>Eukaryota</taxon>
        <taxon>Fungi</taxon>
        <taxon>Fungi incertae sedis</taxon>
        <taxon>Zoopagomycota</taxon>
        <taxon>Kickxellomycotina</taxon>
        <taxon>Dimargaritomycetes</taxon>
        <taxon>Dimargaritales</taxon>
        <taxon>Dimargaritaceae</taxon>
        <taxon>Tieghemiomyces</taxon>
    </lineage>
</organism>
<feature type="region of interest" description="Disordered" evidence="5">
    <location>
        <begin position="25"/>
        <end position="107"/>
    </location>
</feature>
<dbReference type="GO" id="GO:0045503">
    <property type="term" value="F:dynein light chain binding"/>
    <property type="evidence" value="ECO:0007669"/>
    <property type="project" value="TreeGrafter"/>
</dbReference>
<keyword evidence="7" id="KW-1185">Reference proteome</keyword>
<dbReference type="EMBL" id="JANBPT010000018">
    <property type="protein sequence ID" value="KAJ1930004.1"/>
    <property type="molecule type" value="Genomic_DNA"/>
</dbReference>
<accession>A0A9W8E2L6</accession>
<evidence type="ECO:0008006" key="8">
    <source>
        <dbReference type="Google" id="ProtNLM"/>
    </source>
</evidence>
<evidence type="ECO:0000313" key="6">
    <source>
        <dbReference type="EMBL" id="KAJ1930004.1"/>
    </source>
</evidence>
<dbReference type="GO" id="GO:0010970">
    <property type="term" value="P:transport along microtubule"/>
    <property type="evidence" value="ECO:0007669"/>
    <property type="project" value="TreeGrafter"/>
</dbReference>
<evidence type="ECO:0000256" key="4">
    <source>
        <dbReference type="ARBA" id="ARBA00022737"/>
    </source>
</evidence>
<proteinExistence type="predicted"/>
<dbReference type="GO" id="GO:0005868">
    <property type="term" value="C:cytoplasmic dynein complex"/>
    <property type="evidence" value="ECO:0007669"/>
    <property type="project" value="TreeGrafter"/>
</dbReference>
<dbReference type="SUPFAM" id="SSF50978">
    <property type="entry name" value="WD40 repeat-like"/>
    <property type="match status" value="1"/>
</dbReference>